<evidence type="ECO:0000256" key="6">
    <source>
        <dbReference type="SAM" id="Phobius"/>
    </source>
</evidence>
<name>A0ABR7G2Y5_9FIRM</name>
<keyword evidence="4 6" id="KW-1133">Transmembrane helix</keyword>
<dbReference type="InterPro" id="IPR004633">
    <property type="entry name" value="NaPi_cotrn-rel/YqeW-like"/>
</dbReference>
<dbReference type="InterPro" id="IPR038078">
    <property type="entry name" value="PhoU-like_sf"/>
</dbReference>
<reference evidence="8 9" key="1">
    <citation type="submission" date="2020-08" db="EMBL/GenBank/DDBJ databases">
        <title>Genome public.</title>
        <authorList>
            <person name="Liu C."/>
            <person name="Sun Q."/>
        </authorList>
    </citation>
    <scope>NUCLEOTIDE SEQUENCE [LARGE SCALE GENOMIC DNA]</scope>
    <source>
        <strain evidence="8 9">NSJ-43</strain>
    </source>
</reference>
<evidence type="ECO:0000256" key="3">
    <source>
        <dbReference type="ARBA" id="ARBA00022692"/>
    </source>
</evidence>
<keyword evidence="9" id="KW-1185">Reference proteome</keyword>
<comment type="caution">
    <text evidence="8">The sequence shown here is derived from an EMBL/GenBank/DDBJ whole genome shotgun (WGS) entry which is preliminary data.</text>
</comment>
<dbReference type="PANTHER" id="PTHR10010:SF46">
    <property type="entry name" value="SODIUM-DEPENDENT PHOSPHATE TRANSPORT PROTEIN 2B"/>
    <property type="match status" value="1"/>
</dbReference>
<feature type="transmembrane region" description="Helical" evidence="6">
    <location>
        <begin position="178"/>
        <end position="199"/>
    </location>
</feature>
<comment type="subcellular location">
    <subcellularLocation>
        <location evidence="1">Cell membrane</location>
        <topology evidence="1">Multi-pass membrane protein</topology>
    </subcellularLocation>
</comment>
<dbReference type="NCBIfam" id="NF037997">
    <property type="entry name" value="Na_Pi_symport"/>
    <property type="match status" value="1"/>
</dbReference>
<sequence length="606" mass="66992">MSIFNAIALIGGLALFLYGMNLLGDGLSKTSGGKLESILEKLTSNPIKGVLLGAGVTAVIQSSSATTVMVVGFVNSGIMKLHQAVGIIMGANIGTTATSWLLSLTGIQGDSFFINMLKPMSFSPILAIIGVIMIMFCKKEKKHDIGKILVGFAILMYGMEAMSSAVKPLADVPEFTHILTMFSNPVLGMLAGLVLTAIIQSSSASVGILQALCATGSVTFATALPIIMGQNIGTCVTAMISAIGAKKNAKRAALVHLYFNIIGTLVFMCLFYLINAFIHFEFLSQGATPVGIATIHSVFNIFATIILLPFGKGLEKLACLSVRDDKEREETIDANRDFDLLDERFLDKTSLAMEHCRMVTNNMADLSREALFKSLDLFSDFSEEKAGDVCDIEERVDKYEDVLGTYLMKLSSRDLTEQDSETLNMLLHCIGNFERISDHACNLVNAAREMFDKNMHFSEKAALELRIFTEAVRDIVNMAFDAFKAEDINEATKVEPLEEVIDDLNMELKARHIRRLREGKCTIELGFVHSDIITNYERIADHCSNIGVCIIEIRQEGFETHEYLGIMKREDNEQFRKQYALYKEKYKLPETRKFTENDMQPVAVKA</sequence>
<dbReference type="InterPro" id="IPR026022">
    <property type="entry name" value="PhoU_dom"/>
</dbReference>
<evidence type="ECO:0000256" key="4">
    <source>
        <dbReference type="ARBA" id="ARBA00022989"/>
    </source>
</evidence>
<evidence type="ECO:0000313" key="9">
    <source>
        <dbReference type="Proteomes" id="UP000628463"/>
    </source>
</evidence>
<feature type="transmembrane region" description="Helical" evidence="6">
    <location>
        <begin position="50"/>
        <end position="74"/>
    </location>
</feature>
<dbReference type="Pfam" id="PF01895">
    <property type="entry name" value="PhoU"/>
    <property type="match status" value="2"/>
</dbReference>
<feature type="transmembrane region" description="Helical" evidence="6">
    <location>
        <begin position="257"/>
        <end position="278"/>
    </location>
</feature>
<gene>
    <name evidence="8" type="ORF">H8S01_12680</name>
</gene>
<feature type="transmembrane region" description="Helical" evidence="6">
    <location>
        <begin position="229"/>
        <end position="245"/>
    </location>
</feature>
<dbReference type="NCBIfam" id="TIGR00704">
    <property type="entry name" value="NaPi_cotrn_rel"/>
    <property type="match status" value="1"/>
</dbReference>
<evidence type="ECO:0000256" key="1">
    <source>
        <dbReference type="ARBA" id="ARBA00004651"/>
    </source>
</evidence>
<keyword evidence="5 6" id="KW-0472">Membrane</keyword>
<accession>A0ABR7G2Y5</accession>
<dbReference type="PANTHER" id="PTHR10010">
    <property type="entry name" value="SOLUTE CARRIER FAMILY 34 SODIUM PHOSPHATE , MEMBER 2-RELATED"/>
    <property type="match status" value="1"/>
</dbReference>
<evidence type="ECO:0000313" key="8">
    <source>
        <dbReference type="EMBL" id="MBC5681806.1"/>
    </source>
</evidence>
<protein>
    <submittedName>
        <fullName evidence="8">Na/Pi cotransporter family protein</fullName>
    </submittedName>
</protein>
<dbReference type="Gene3D" id="1.20.58.220">
    <property type="entry name" value="Phosphate transport system protein phou homolog 2, domain 2"/>
    <property type="match status" value="1"/>
</dbReference>
<feature type="transmembrane region" description="Helical" evidence="6">
    <location>
        <begin position="119"/>
        <end position="136"/>
    </location>
</feature>
<feature type="domain" description="PhoU" evidence="7">
    <location>
        <begin position="361"/>
        <end position="445"/>
    </location>
</feature>
<evidence type="ECO:0000256" key="2">
    <source>
        <dbReference type="ARBA" id="ARBA00022475"/>
    </source>
</evidence>
<evidence type="ECO:0000256" key="5">
    <source>
        <dbReference type="ARBA" id="ARBA00023136"/>
    </source>
</evidence>
<keyword evidence="3 6" id="KW-0812">Transmembrane</keyword>
<dbReference type="EMBL" id="JACOPD010000011">
    <property type="protein sequence ID" value="MBC5681806.1"/>
    <property type="molecule type" value="Genomic_DNA"/>
</dbReference>
<evidence type="ECO:0000259" key="7">
    <source>
        <dbReference type="Pfam" id="PF01895"/>
    </source>
</evidence>
<dbReference type="Pfam" id="PF02690">
    <property type="entry name" value="Na_Pi_cotrans"/>
    <property type="match status" value="1"/>
</dbReference>
<dbReference type="Proteomes" id="UP000628463">
    <property type="component" value="Unassembled WGS sequence"/>
</dbReference>
<proteinExistence type="predicted"/>
<dbReference type="SUPFAM" id="SSF109755">
    <property type="entry name" value="PhoU-like"/>
    <property type="match status" value="1"/>
</dbReference>
<feature type="transmembrane region" description="Helical" evidence="6">
    <location>
        <begin position="86"/>
        <end position="107"/>
    </location>
</feature>
<dbReference type="RefSeq" id="WP_186837417.1">
    <property type="nucleotide sequence ID" value="NZ_JACOPD010000011.1"/>
</dbReference>
<organism evidence="8 9">
    <name type="scientific">Lachnospira hominis</name>
    <name type="common">ex Liu et al. 2021</name>
    <dbReference type="NCBI Taxonomy" id="2763051"/>
    <lineage>
        <taxon>Bacteria</taxon>
        <taxon>Bacillati</taxon>
        <taxon>Bacillota</taxon>
        <taxon>Clostridia</taxon>
        <taxon>Lachnospirales</taxon>
        <taxon>Lachnospiraceae</taxon>
        <taxon>Lachnospira</taxon>
    </lineage>
</organism>
<dbReference type="InterPro" id="IPR003841">
    <property type="entry name" value="Na/Pi_transpt"/>
</dbReference>
<feature type="domain" description="PhoU" evidence="7">
    <location>
        <begin position="470"/>
        <end position="547"/>
    </location>
</feature>
<feature type="transmembrane region" description="Helical" evidence="6">
    <location>
        <begin position="148"/>
        <end position="166"/>
    </location>
</feature>
<feature type="transmembrane region" description="Helical" evidence="6">
    <location>
        <begin position="290"/>
        <end position="310"/>
    </location>
</feature>
<keyword evidence="2" id="KW-1003">Cell membrane</keyword>